<evidence type="ECO:0000256" key="2">
    <source>
        <dbReference type="PROSITE-ProRule" id="PRU00169"/>
    </source>
</evidence>
<dbReference type="Gene3D" id="3.40.50.2300">
    <property type="match status" value="1"/>
</dbReference>
<dbReference type="CDD" id="cd06170">
    <property type="entry name" value="LuxR_C_like"/>
    <property type="match status" value="1"/>
</dbReference>
<dbReference type="SUPFAM" id="SSF52172">
    <property type="entry name" value="CheY-like"/>
    <property type="match status" value="1"/>
</dbReference>
<dbReference type="SMART" id="SM00448">
    <property type="entry name" value="REC"/>
    <property type="match status" value="1"/>
</dbReference>
<dbReference type="CDD" id="cd00156">
    <property type="entry name" value="REC"/>
    <property type="match status" value="1"/>
</dbReference>
<evidence type="ECO:0000256" key="1">
    <source>
        <dbReference type="ARBA" id="ARBA00023125"/>
    </source>
</evidence>
<dbReference type="Proteomes" id="UP000532194">
    <property type="component" value="Unassembled WGS sequence"/>
</dbReference>
<dbReference type="AlphaFoldDB" id="A0A7Y0ERR6"/>
<dbReference type="InterPro" id="IPR011006">
    <property type="entry name" value="CheY-like_superfamily"/>
</dbReference>
<feature type="signal peptide" evidence="3">
    <location>
        <begin position="1"/>
        <end position="29"/>
    </location>
</feature>
<dbReference type="InterPro" id="IPR000792">
    <property type="entry name" value="Tscrpt_reg_LuxR_C"/>
</dbReference>
<dbReference type="GO" id="GO:0003677">
    <property type="term" value="F:DNA binding"/>
    <property type="evidence" value="ECO:0007669"/>
    <property type="project" value="UniProtKB-KW"/>
</dbReference>
<evidence type="ECO:0000259" key="5">
    <source>
        <dbReference type="PROSITE" id="PS50110"/>
    </source>
</evidence>
<dbReference type="RefSeq" id="WP_240947560.1">
    <property type="nucleotide sequence ID" value="NZ_JAAIII010000010.1"/>
</dbReference>
<dbReference type="PANTHER" id="PTHR45566:SF2">
    <property type="entry name" value="NARL SUBFAMILY"/>
    <property type="match status" value="1"/>
</dbReference>
<feature type="domain" description="Response regulatory" evidence="5">
    <location>
        <begin position="27"/>
        <end position="146"/>
    </location>
</feature>
<dbReference type="PANTHER" id="PTHR45566">
    <property type="entry name" value="HTH-TYPE TRANSCRIPTIONAL REGULATOR YHJB-RELATED"/>
    <property type="match status" value="1"/>
</dbReference>
<dbReference type="InterPro" id="IPR036388">
    <property type="entry name" value="WH-like_DNA-bd_sf"/>
</dbReference>
<keyword evidence="1" id="KW-0238">DNA-binding</keyword>
<evidence type="ECO:0000256" key="3">
    <source>
        <dbReference type="SAM" id="SignalP"/>
    </source>
</evidence>
<dbReference type="Gene3D" id="1.10.10.10">
    <property type="entry name" value="Winged helix-like DNA-binding domain superfamily/Winged helix DNA-binding domain"/>
    <property type="match status" value="1"/>
</dbReference>
<keyword evidence="7" id="KW-1185">Reference proteome</keyword>
<dbReference type="Pfam" id="PF00196">
    <property type="entry name" value="GerE"/>
    <property type="match status" value="1"/>
</dbReference>
<keyword evidence="2" id="KW-0597">Phosphoprotein</keyword>
<dbReference type="InterPro" id="IPR001789">
    <property type="entry name" value="Sig_transdc_resp-reg_receiver"/>
</dbReference>
<dbReference type="SUPFAM" id="SSF46894">
    <property type="entry name" value="C-terminal effector domain of the bipartite response regulators"/>
    <property type="match status" value="1"/>
</dbReference>
<feature type="modified residue" description="4-aspartylphosphate" evidence="2">
    <location>
        <position position="81"/>
    </location>
</feature>
<dbReference type="InterPro" id="IPR016032">
    <property type="entry name" value="Sig_transdc_resp-reg_C-effctor"/>
</dbReference>
<dbReference type="SMART" id="SM00421">
    <property type="entry name" value="HTH_LUXR"/>
    <property type="match status" value="1"/>
</dbReference>
<gene>
    <name evidence="6" type="ORF">G1C95_2385</name>
</gene>
<dbReference type="InterPro" id="IPR051015">
    <property type="entry name" value="EvgA-like"/>
</dbReference>
<feature type="chain" id="PRO_5039103002" evidence="3">
    <location>
        <begin position="30"/>
        <end position="244"/>
    </location>
</feature>
<protein>
    <submittedName>
        <fullName evidence="6">Two component transcriptional regulator, LuxR family</fullName>
    </submittedName>
</protein>
<proteinExistence type="predicted"/>
<accession>A0A7Y0ERR6</accession>
<dbReference type="GO" id="GO:0000160">
    <property type="term" value="P:phosphorelay signal transduction system"/>
    <property type="evidence" value="ECO:0007669"/>
    <property type="project" value="InterPro"/>
</dbReference>
<keyword evidence="3" id="KW-0732">Signal</keyword>
<dbReference type="GO" id="GO:0006355">
    <property type="term" value="P:regulation of DNA-templated transcription"/>
    <property type="evidence" value="ECO:0007669"/>
    <property type="project" value="InterPro"/>
</dbReference>
<name>A0A7Y0ERR6_9BIFI</name>
<sequence>MNAMNRRAPAVVAAPVVVPAALSAPIAVALLDNDALALEALRVVVARQHMPCTVAWHTTSVAVALHRCASGGNVPDALLLDMALDGISGTEVAARIRRRNACTAIIGVTAYSLDAYRDDAVIAGMQALIAKDKLVRELPSVMASIVSGGVWPESSEKGGFDTVAESHRRLHETTIAGLAAEQLSARERDILQRYAAGASTDDIAAALAISRNSVFTYVRRACTKLGVRTRAEALEQLRLHRMFR</sequence>
<dbReference type="Pfam" id="PF00072">
    <property type="entry name" value="Response_reg"/>
    <property type="match status" value="1"/>
</dbReference>
<evidence type="ECO:0000259" key="4">
    <source>
        <dbReference type="PROSITE" id="PS50043"/>
    </source>
</evidence>
<dbReference type="PROSITE" id="PS50043">
    <property type="entry name" value="HTH_LUXR_2"/>
    <property type="match status" value="1"/>
</dbReference>
<dbReference type="EMBL" id="JAAIII010000010">
    <property type="protein sequence ID" value="NMM95197.1"/>
    <property type="molecule type" value="Genomic_DNA"/>
</dbReference>
<evidence type="ECO:0000313" key="6">
    <source>
        <dbReference type="EMBL" id="NMM95197.1"/>
    </source>
</evidence>
<dbReference type="PROSITE" id="PS00622">
    <property type="entry name" value="HTH_LUXR_1"/>
    <property type="match status" value="1"/>
</dbReference>
<reference evidence="6 7" key="1">
    <citation type="submission" date="2020-02" db="EMBL/GenBank/DDBJ databases">
        <title>Characterization of phylogenetic diversity of novel bifidobacterial species isolated in Czech ZOOs.</title>
        <authorList>
            <person name="Lugli G.A."/>
            <person name="Vera N.B."/>
            <person name="Ventura M."/>
        </authorList>
    </citation>
    <scope>NUCLEOTIDE SEQUENCE [LARGE SCALE GENOMIC DNA]</scope>
    <source>
        <strain evidence="6 7">DSM 109957</strain>
    </source>
</reference>
<evidence type="ECO:0000313" key="7">
    <source>
        <dbReference type="Proteomes" id="UP000532194"/>
    </source>
</evidence>
<feature type="domain" description="HTH luxR-type" evidence="4">
    <location>
        <begin position="176"/>
        <end position="241"/>
    </location>
</feature>
<organism evidence="6 7">
    <name type="scientific">Bifidobacterium oedipodis</name>
    <dbReference type="NCBI Taxonomy" id="2675322"/>
    <lineage>
        <taxon>Bacteria</taxon>
        <taxon>Bacillati</taxon>
        <taxon>Actinomycetota</taxon>
        <taxon>Actinomycetes</taxon>
        <taxon>Bifidobacteriales</taxon>
        <taxon>Bifidobacteriaceae</taxon>
        <taxon>Bifidobacterium</taxon>
    </lineage>
</organism>
<comment type="caution">
    <text evidence="6">The sequence shown here is derived from an EMBL/GenBank/DDBJ whole genome shotgun (WGS) entry which is preliminary data.</text>
</comment>
<dbReference type="PRINTS" id="PR00038">
    <property type="entry name" value="HTHLUXR"/>
</dbReference>
<dbReference type="PROSITE" id="PS50110">
    <property type="entry name" value="RESPONSE_REGULATORY"/>
    <property type="match status" value="1"/>
</dbReference>